<evidence type="ECO:0000256" key="4">
    <source>
        <dbReference type="ARBA" id="ARBA00023141"/>
    </source>
</evidence>
<dbReference type="EMBL" id="PYBW01000019">
    <property type="protein sequence ID" value="PYC86602.1"/>
    <property type="molecule type" value="Genomic_DNA"/>
</dbReference>
<sequence length="370" mass="39012">MFRPTSRSEIQSGALVPRQIRRVSPSPGAADGSYSVDMQQFSEALHGGGDDADDCWRAWARRLLDSNSLSPGLLASVWAEVVAFDETLAAFLASPVPVPGRTVVVSGSGKETFKTFNVSTAAALLATASGVNVVKGTSSSVSAVSGSSDVLAALGIPTLTEPSRIPEFVATYGIAFVNYASFCPRYAARYDGRFDFLSPMSFFMPAATLVVSADAFLHGLAHDDVETAALGIHAARPDIARGRVVTTWVGPGQRIDELASFGTSTSAVLRHGGVQLLKHHQDGAAGPWQRAVRHRSDHASNAAALVESLRPDGDPAATDLVERNAAAILATAHLGVGEEDALQLVREARLDGRAQRLLSRLRTATSKGIR</sequence>
<dbReference type="InterPro" id="IPR005940">
    <property type="entry name" value="Anthranilate_Pribosyl_Tfrase"/>
</dbReference>
<dbReference type="Gene3D" id="3.40.1030.10">
    <property type="entry name" value="Nucleoside phosphorylase/phosphoribosyltransferase catalytic domain"/>
    <property type="match status" value="1"/>
</dbReference>
<comment type="caution">
    <text evidence="6">The sequence shown here is derived from an EMBL/GenBank/DDBJ whole genome shotgun (WGS) entry which is preliminary data.</text>
</comment>
<evidence type="ECO:0000313" key="7">
    <source>
        <dbReference type="Proteomes" id="UP000248039"/>
    </source>
</evidence>
<dbReference type="InterPro" id="IPR035902">
    <property type="entry name" value="Nuc_phospho_transferase"/>
</dbReference>
<keyword evidence="7" id="KW-1185">Reference proteome</keyword>
<evidence type="ECO:0000256" key="1">
    <source>
        <dbReference type="ARBA" id="ARBA00022676"/>
    </source>
</evidence>
<evidence type="ECO:0000313" key="6">
    <source>
        <dbReference type="EMBL" id="PYC86602.1"/>
    </source>
</evidence>
<feature type="domain" description="Glycosyl transferase family 3" evidence="5">
    <location>
        <begin position="105"/>
        <end position="354"/>
    </location>
</feature>
<evidence type="ECO:0000256" key="3">
    <source>
        <dbReference type="ARBA" id="ARBA00022822"/>
    </source>
</evidence>
<dbReference type="AlphaFoldDB" id="A0A2V4P990"/>
<evidence type="ECO:0000259" key="5">
    <source>
        <dbReference type="Pfam" id="PF00591"/>
    </source>
</evidence>
<proteinExistence type="predicted"/>
<dbReference type="GO" id="GO:0000162">
    <property type="term" value="P:L-tryptophan biosynthetic process"/>
    <property type="evidence" value="ECO:0007669"/>
    <property type="project" value="UniProtKB-KW"/>
</dbReference>
<protein>
    <recommendedName>
        <fullName evidence="5">Glycosyl transferase family 3 domain-containing protein</fullName>
    </recommendedName>
</protein>
<dbReference type="Pfam" id="PF00591">
    <property type="entry name" value="Glycos_transf_3"/>
    <property type="match status" value="1"/>
</dbReference>
<dbReference type="InterPro" id="IPR000312">
    <property type="entry name" value="Glycosyl_Trfase_fam3"/>
</dbReference>
<gene>
    <name evidence="6" type="ORF">C7C46_05695</name>
</gene>
<dbReference type="SUPFAM" id="SSF52418">
    <property type="entry name" value="Nucleoside phosphorylase/phosphoribosyltransferase catalytic domain"/>
    <property type="match status" value="1"/>
</dbReference>
<dbReference type="GO" id="GO:0005829">
    <property type="term" value="C:cytosol"/>
    <property type="evidence" value="ECO:0007669"/>
    <property type="project" value="TreeGrafter"/>
</dbReference>
<evidence type="ECO:0000256" key="2">
    <source>
        <dbReference type="ARBA" id="ARBA00022679"/>
    </source>
</evidence>
<keyword evidence="2" id="KW-0808">Transferase</keyword>
<keyword evidence="3" id="KW-0028">Amino-acid biosynthesis</keyword>
<dbReference type="GO" id="GO:0004048">
    <property type="term" value="F:anthranilate phosphoribosyltransferase activity"/>
    <property type="evidence" value="ECO:0007669"/>
    <property type="project" value="InterPro"/>
</dbReference>
<dbReference type="PANTHER" id="PTHR43285">
    <property type="entry name" value="ANTHRANILATE PHOSPHORIBOSYLTRANSFERASE"/>
    <property type="match status" value="1"/>
</dbReference>
<keyword evidence="3" id="KW-0822">Tryptophan biosynthesis</keyword>
<accession>A0A2V4P990</accession>
<keyword evidence="1" id="KW-0328">Glycosyltransferase</keyword>
<organism evidence="6 7">
    <name type="scientific">Streptomyces tateyamensis</name>
    <dbReference type="NCBI Taxonomy" id="565073"/>
    <lineage>
        <taxon>Bacteria</taxon>
        <taxon>Bacillati</taxon>
        <taxon>Actinomycetota</taxon>
        <taxon>Actinomycetes</taxon>
        <taxon>Kitasatosporales</taxon>
        <taxon>Streptomycetaceae</taxon>
        <taxon>Streptomyces</taxon>
    </lineage>
</organism>
<dbReference type="OrthoDB" id="5145355at2"/>
<keyword evidence="4" id="KW-0057">Aromatic amino acid biosynthesis</keyword>
<name>A0A2V4P990_9ACTN</name>
<reference evidence="6 7" key="1">
    <citation type="submission" date="2018-03" db="EMBL/GenBank/DDBJ databases">
        <title>Bioinformatic expansion and discovery of thiopeptide antibiotics.</title>
        <authorList>
            <person name="Schwalen C.J."/>
            <person name="Hudson G.A."/>
            <person name="Mitchell D.A."/>
        </authorList>
    </citation>
    <scope>NUCLEOTIDE SEQUENCE [LARGE SCALE GENOMIC DNA]</scope>
    <source>
        <strain evidence="6 7">ATCC 21389</strain>
    </source>
</reference>
<dbReference type="Proteomes" id="UP000248039">
    <property type="component" value="Unassembled WGS sequence"/>
</dbReference>
<dbReference type="PANTHER" id="PTHR43285:SF2">
    <property type="entry name" value="ANTHRANILATE PHOSPHORIBOSYLTRANSFERASE"/>
    <property type="match status" value="1"/>
</dbReference>